<evidence type="ECO:0000313" key="2">
    <source>
        <dbReference type="EMBL" id="CAF1126646.1"/>
    </source>
</evidence>
<feature type="region of interest" description="Disordered" evidence="1">
    <location>
        <begin position="112"/>
        <end position="133"/>
    </location>
</feature>
<evidence type="ECO:0000313" key="3">
    <source>
        <dbReference type="Proteomes" id="UP000663879"/>
    </source>
</evidence>
<comment type="caution">
    <text evidence="2">The sequence shown here is derived from an EMBL/GenBank/DDBJ whole genome shotgun (WGS) entry which is preliminary data.</text>
</comment>
<proteinExistence type="predicted"/>
<reference evidence="2" key="1">
    <citation type="submission" date="2021-02" db="EMBL/GenBank/DDBJ databases">
        <authorList>
            <person name="Nowell W R."/>
        </authorList>
    </citation>
    <scope>NUCLEOTIDE SEQUENCE</scope>
    <source>
        <strain evidence="2">Ploen Becks lab</strain>
    </source>
</reference>
<protein>
    <submittedName>
        <fullName evidence="2">Uncharacterized protein</fullName>
    </submittedName>
</protein>
<gene>
    <name evidence="2" type="ORF">OXX778_LOCUS22283</name>
</gene>
<evidence type="ECO:0000256" key="1">
    <source>
        <dbReference type="SAM" id="MobiDB-lite"/>
    </source>
</evidence>
<dbReference type="EMBL" id="CAJNOC010009245">
    <property type="protein sequence ID" value="CAF1126646.1"/>
    <property type="molecule type" value="Genomic_DNA"/>
</dbReference>
<accession>A0A814QYK3</accession>
<dbReference type="Proteomes" id="UP000663879">
    <property type="component" value="Unassembled WGS sequence"/>
</dbReference>
<organism evidence="2 3">
    <name type="scientific">Brachionus calyciflorus</name>
    <dbReference type="NCBI Taxonomy" id="104777"/>
    <lineage>
        <taxon>Eukaryota</taxon>
        <taxon>Metazoa</taxon>
        <taxon>Spiralia</taxon>
        <taxon>Gnathifera</taxon>
        <taxon>Rotifera</taxon>
        <taxon>Eurotatoria</taxon>
        <taxon>Monogononta</taxon>
        <taxon>Pseudotrocha</taxon>
        <taxon>Ploima</taxon>
        <taxon>Brachionidae</taxon>
        <taxon>Brachionus</taxon>
    </lineage>
</organism>
<name>A0A814QYK3_9BILA</name>
<dbReference type="AlphaFoldDB" id="A0A814QYK3"/>
<keyword evidence="3" id="KW-1185">Reference proteome</keyword>
<sequence length="133" mass="16190">MSQENQADLNNSLYEHMFEYEDVTENRYLRQQSLKEQAELDALLHINMIQHEMEMEYERHLDIMRQVLQNEKDCLEEHFERHHDYALYQKCLEEAAEEEEIIKLLQEQAQQRSDEEIGHQEQNCKSVKNDHLI</sequence>